<evidence type="ECO:0000259" key="5">
    <source>
        <dbReference type="PROSITE" id="PS51549"/>
    </source>
</evidence>
<feature type="region of interest" description="Disordered" evidence="2">
    <location>
        <begin position="1042"/>
        <end position="1071"/>
    </location>
</feature>
<dbReference type="InterPro" id="IPR057443">
    <property type="entry name" value="At5g54830-like"/>
</dbReference>
<dbReference type="CDD" id="cd09631">
    <property type="entry name" value="DOMON_DOH"/>
    <property type="match status" value="1"/>
</dbReference>
<keyword evidence="3" id="KW-0732">Signal</keyword>
<dbReference type="InterPro" id="IPR045266">
    <property type="entry name" value="DOH_DOMON"/>
</dbReference>
<dbReference type="Pfam" id="PF25489">
    <property type="entry name" value="At5g54830"/>
    <property type="match status" value="1"/>
</dbReference>
<accession>A0AAV2PSI8</accession>
<keyword evidence="1" id="KW-0677">Repeat</keyword>
<dbReference type="InterPro" id="IPR052126">
    <property type="entry name" value="Spindle_Org/Thrombomodulin"/>
</dbReference>
<protein>
    <recommendedName>
        <fullName evidence="8">Protein Skeletor</fullName>
    </recommendedName>
</protein>
<dbReference type="Pfam" id="PF10517">
    <property type="entry name" value="DM13"/>
    <property type="match status" value="2"/>
</dbReference>
<dbReference type="SMART" id="SM00686">
    <property type="entry name" value="DM13"/>
    <property type="match status" value="2"/>
</dbReference>
<evidence type="ECO:0000259" key="4">
    <source>
        <dbReference type="PROSITE" id="PS50836"/>
    </source>
</evidence>
<feature type="compositionally biased region" description="Polar residues" evidence="2">
    <location>
        <begin position="885"/>
        <end position="923"/>
    </location>
</feature>
<evidence type="ECO:0008006" key="8">
    <source>
        <dbReference type="Google" id="ProtNLM"/>
    </source>
</evidence>
<feature type="region of interest" description="Disordered" evidence="2">
    <location>
        <begin position="844"/>
        <end position="969"/>
    </location>
</feature>
<dbReference type="SMART" id="SM00664">
    <property type="entry name" value="DoH"/>
    <property type="match status" value="1"/>
</dbReference>
<keyword evidence="7" id="KW-1185">Reference proteome</keyword>
<feature type="region of interest" description="Disordered" evidence="2">
    <location>
        <begin position="1473"/>
        <end position="1500"/>
    </location>
</feature>
<feature type="domain" description="DM13" evidence="5">
    <location>
        <begin position="31"/>
        <end position="138"/>
    </location>
</feature>
<dbReference type="PANTHER" id="PTHR24036">
    <property type="entry name" value="SKELETOR-RELATED"/>
    <property type="match status" value="1"/>
</dbReference>
<feature type="domain" description="DM13" evidence="5">
    <location>
        <begin position="147"/>
        <end position="254"/>
    </location>
</feature>
<name>A0AAV2PSI8_MEGNR</name>
<feature type="region of interest" description="Disordered" evidence="2">
    <location>
        <begin position="1109"/>
        <end position="1136"/>
    </location>
</feature>
<gene>
    <name evidence="6" type="ORF">MNOR_LOCUS2884</name>
</gene>
<feature type="signal peptide" evidence="3">
    <location>
        <begin position="1"/>
        <end position="26"/>
    </location>
</feature>
<feature type="domain" description="DOMON" evidence="4">
    <location>
        <begin position="283"/>
        <end position="415"/>
    </location>
</feature>
<reference evidence="6 7" key="1">
    <citation type="submission" date="2024-05" db="EMBL/GenBank/DDBJ databases">
        <authorList>
            <person name="Wallberg A."/>
        </authorList>
    </citation>
    <scope>NUCLEOTIDE SEQUENCE [LARGE SCALE GENOMIC DNA]</scope>
</reference>
<dbReference type="InterPro" id="IPR005018">
    <property type="entry name" value="DOMON_domain"/>
</dbReference>
<organism evidence="6 7">
    <name type="scientific">Meganyctiphanes norvegica</name>
    <name type="common">Northern krill</name>
    <name type="synonym">Thysanopoda norvegica</name>
    <dbReference type="NCBI Taxonomy" id="48144"/>
    <lineage>
        <taxon>Eukaryota</taxon>
        <taxon>Metazoa</taxon>
        <taxon>Ecdysozoa</taxon>
        <taxon>Arthropoda</taxon>
        <taxon>Crustacea</taxon>
        <taxon>Multicrustacea</taxon>
        <taxon>Malacostraca</taxon>
        <taxon>Eumalacostraca</taxon>
        <taxon>Eucarida</taxon>
        <taxon>Euphausiacea</taxon>
        <taxon>Euphausiidae</taxon>
        <taxon>Meganyctiphanes</taxon>
    </lineage>
</organism>
<comment type="caution">
    <text evidence="6">The sequence shown here is derived from an EMBL/GenBank/DDBJ whole genome shotgun (WGS) entry which is preliminary data.</text>
</comment>
<dbReference type="PROSITE" id="PS51257">
    <property type="entry name" value="PROKAR_LIPOPROTEIN"/>
    <property type="match status" value="1"/>
</dbReference>
<feature type="compositionally biased region" description="Low complexity" evidence="2">
    <location>
        <begin position="1060"/>
        <end position="1071"/>
    </location>
</feature>
<proteinExistence type="predicted"/>
<feature type="compositionally biased region" description="Basic and acidic residues" evidence="2">
    <location>
        <begin position="1475"/>
        <end position="1500"/>
    </location>
</feature>
<evidence type="ECO:0000313" key="6">
    <source>
        <dbReference type="EMBL" id="CAL4062827.1"/>
    </source>
</evidence>
<evidence type="ECO:0000256" key="2">
    <source>
        <dbReference type="SAM" id="MobiDB-lite"/>
    </source>
</evidence>
<feature type="chain" id="PRO_5043741092" description="Protein Skeletor" evidence="3">
    <location>
        <begin position="27"/>
        <end position="1500"/>
    </location>
</feature>
<dbReference type="Pfam" id="PF03351">
    <property type="entry name" value="DOMON"/>
    <property type="match status" value="1"/>
</dbReference>
<dbReference type="PROSITE" id="PS51549">
    <property type="entry name" value="DM13"/>
    <property type="match status" value="2"/>
</dbReference>
<dbReference type="PANTHER" id="PTHR24036:SF13">
    <property type="entry name" value="PROTEIN SKELETOR, ISOFORMS D_E"/>
    <property type="match status" value="1"/>
</dbReference>
<evidence type="ECO:0000313" key="7">
    <source>
        <dbReference type="Proteomes" id="UP001497623"/>
    </source>
</evidence>
<dbReference type="PROSITE" id="PS50836">
    <property type="entry name" value="DOMON"/>
    <property type="match status" value="1"/>
</dbReference>
<feature type="region of interest" description="Disordered" evidence="2">
    <location>
        <begin position="1238"/>
        <end position="1257"/>
    </location>
</feature>
<dbReference type="InterPro" id="IPR019545">
    <property type="entry name" value="DM13_domain"/>
</dbReference>
<feature type="compositionally biased region" description="Polar residues" evidence="2">
    <location>
        <begin position="990"/>
        <end position="1012"/>
    </location>
</feature>
<sequence>MGGERTSNAWQLRLAALIALLAGCYGQGYYGVKIGSLSQLAHAVKGEVYAVDSRTIHIRGFSYDGTAPDAFFYAGTSGQPSDRGYIIPDEKGTKNVLGAYRGKHITITLPDGQTLKDIAWFSVWCRAFTINFGHVMIPTGFEYPRPQKIDALPTFEHGVSSDRIVVVDAQTFLIPNFSYDGQAPDAHFWVGKGAGPSPGGNMVPDENGAEKPLKKYTSKTIVITLPGDQTVFDIDYLSVWCQAFFADFGHVLIPKRLNIPPSLKMLGVAPQTKLNCEVLWDDLAFEVRWAVAGESIVMQLVGRVADGQYMAFGLSGSTTRSVMVGGDVVVSWLDQASGRGVASDYFLNAKAQCQGGQGACPDDRIRGASGNVRLLNAALINEFTMLTFQRPLRAVDRNDLPIYTNGSQAVIWAIGPVNSQGETSYHNLRVKGDMFMDFGRTPKWNCPLPEDQNVNKRRLQGGANTPPPAPQHASAWYIPPIPCYEPADGVFYAQIGPTGGKNGYNSITGHVGWGISWYINGLLIPEIFVVRGRTYNFVVEGGQDPSVPARYHPFYITDDPEGGYEFKTPAERAGTRVFAGIGRDRQGNDVPTATGRLCEWVENPSQPADGFDSFGAYQRTLQLDCQEGQPGILQWTPDANTPDTVYYQCYTHRFLGWKINVVNACEFEQLATAGSVQHSAVATAPDYYYYDDYYFDDVEPNGIPRQENKNKDGGHNFPGAFNFPNFPDGFSPGFDSFPFDMTPTTSLGPKGPEETYTPTIKNQQNTPVPLGVPGFTFPTLPNLKKGSGVVNSSAFANLPYSIIEPKLEDLGFPTDIKKITTQDPVGTSNKPLTTISNIKLLTTQHSLSPSRSPIHPTSIPEVTRKYVRNPSRPTQAAKQPVATIPQKQATKQQQSVRQSTRPAISTRPPQFTDNPSRPTQSAKQPVFARPSQSKPMRGVEARPSQTRPTQAVARPTYVTIPPRKSSSTWSLQTAQQVLVTKLPSKPAITKVSQHQSSNKPLKSPNTSIPTKTPTREPEVITANAAGLEVLPGQLVALNRHPSSSKIKHFSKPTQIPQQKSPLSNNRLSSLSSNGFDPNSVVFENDFKPIREMDGSGPVLAFEVSSSDVHPVRVSPDNPPRPLQPLHVRPHGPRTSGNIRFAHRYIDIGTGETMQQTGVQEEREVQEVENPIFRPSVSASLEPPPVKAISLNVPVVPVEPPRRNSNIRNKSNRMNIFLDPIRKLKNILPGFSRRMGENKFQRRLGPPSPTRQAPAVAARRPGIRRIMGPINLPENHLIPVPQLVGPVIMKPIRVNLPIVNGSDELMAAAAASQPSYNEAIGPHSRYNEDVEHHNRYTEAIDDAEPHTIIYTETSAMYSDPTIEDFYLGAENYASSMEDDYADMGSKTESQPVLIAINQYDETPAPASLLKHNPLTMDEGGNTISNITYTNSQAYAPSRFETTERTSSSSSSNNEASLTILKDVWAILTHEQPLMQHPRDDAHPRHDHDHLSRQERRRRDNS</sequence>
<feature type="non-terminal residue" evidence="6">
    <location>
        <position position="1500"/>
    </location>
</feature>
<dbReference type="Proteomes" id="UP001497623">
    <property type="component" value="Unassembled WGS sequence"/>
</dbReference>
<feature type="region of interest" description="Disordered" evidence="2">
    <location>
        <begin position="988"/>
        <end position="1015"/>
    </location>
</feature>
<evidence type="ECO:0000256" key="1">
    <source>
        <dbReference type="ARBA" id="ARBA00022737"/>
    </source>
</evidence>
<dbReference type="EMBL" id="CAXKWB010000931">
    <property type="protein sequence ID" value="CAL4062827.1"/>
    <property type="molecule type" value="Genomic_DNA"/>
</dbReference>
<evidence type="ECO:0000256" key="3">
    <source>
        <dbReference type="SAM" id="SignalP"/>
    </source>
</evidence>